<gene>
    <name evidence="7" type="ORF">ACFQ5J_09900</name>
</gene>
<dbReference type="PANTHER" id="PTHR43701">
    <property type="entry name" value="MEMBRANE TRANSPORTER PROTEIN MJ0441-RELATED"/>
    <property type="match status" value="1"/>
</dbReference>
<evidence type="ECO:0000313" key="7">
    <source>
        <dbReference type="EMBL" id="MFD1485540.1"/>
    </source>
</evidence>
<evidence type="ECO:0000313" key="8">
    <source>
        <dbReference type="Proteomes" id="UP001597252"/>
    </source>
</evidence>
<dbReference type="PANTHER" id="PTHR43701:SF2">
    <property type="entry name" value="MEMBRANE TRANSPORTER PROTEIN YJNA-RELATED"/>
    <property type="match status" value="1"/>
</dbReference>
<feature type="transmembrane region" description="Helical" evidence="6">
    <location>
        <begin position="178"/>
        <end position="195"/>
    </location>
</feature>
<sequence>MTISRFIYLLLAGIAAGLLSTTVGLASLVSYPALLAIGIPAINANVTNTAALIFTGLGSSLSSFKELRQYRQLMWRVTVWSLCGGILGSLLLVALPADSFERVVPFLVAMAGVLMLWGKKPDQDTVKVEADGPGSRWLKRIAILGVGLYIGYFGASAGLMMLAILTITLPTSLGVTNALKNFAIFAANLMAVVIYSLTVKIYWLLVIPLGIGFFIGGYIGPMVMKKIPTKILKVIIAIAAWGLSIYLFKRAY</sequence>
<dbReference type="Proteomes" id="UP001597252">
    <property type="component" value="Unassembled WGS sequence"/>
</dbReference>
<accession>A0ABW4E6M6</accession>
<dbReference type="RefSeq" id="WP_164508560.1">
    <property type="nucleotide sequence ID" value="NZ_JBHTON010000033.1"/>
</dbReference>
<reference evidence="8" key="1">
    <citation type="journal article" date="2019" name="Int. J. Syst. Evol. Microbiol.">
        <title>The Global Catalogue of Microorganisms (GCM) 10K type strain sequencing project: providing services to taxonomists for standard genome sequencing and annotation.</title>
        <authorList>
            <consortium name="The Broad Institute Genomics Platform"/>
            <consortium name="The Broad Institute Genome Sequencing Center for Infectious Disease"/>
            <person name="Wu L."/>
            <person name="Ma J."/>
        </authorList>
    </citation>
    <scope>NUCLEOTIDE SEQUENCE [LARGE SCALE GENOMIC DNA]</scope>
    <source>
        <strain evidence="8">CCM 8903</strain>
    </source>
</reference>
<keyword evidence="8" id="KW-1185">Reference proteome</keyword>
<comment type="subcellular location">
    <subcellularLocation>
        <location evidence="6">Cell membrane</location>
        <topology evidence="6">Multi-pass membrane protein</topology>
    </subcellularLocation>
    <subcellularLocation>
        <location evidence="1">Membrane</location>
        <topology evidence="1">Multi-pass membrane protein</topology>
    </subcellularLocation>
</comment>
<comment type="caution">
    <text evidence="7">The sequence shown here is derived from an EMBL/GenBank/DDBJ whole genome shotgun (WGS) entry which is preliminary data.</text>
</comment>
<evidence type="ECO:0000256" key="4">
    <source>
        <dbReference type="ARBA" id="ARBA00022989"/>
    </source>
</evidence>
<feature type="transmembrane region" description="Helical" evidence="6">
    <location>
        <begin position="7"/>
        <end position="28"/>
    </location>
</feature>
<proteinExistence type="inferred from homology"/>
<dbReference type="InterPro" id="IPR002781">
    <property type="entry name" value="TM_pro_TauE-like"/>
</dbReference>
<feature type="transmembrane region" description="Helical" evidence="6">
    <location>
        <begin position="103"/>
        <end position="120"/>
    </location>
</feature>
<keyword evidence="4 6" id="KW-1133">Transmembrane helix</keyword>
<organism evidence="7 8">
    <name type="scientific">Lacticaseibacillus baoqingensis</name>
    <dbReference type="NCBI Taxonomy" id="2486013"/>
    <lineage>
        <taxon>Bacteria</taxon>
        <taxon>Bacillati</taxon>
        <taxon>Bacillota</taxon>
        <taxon>Bacilli</taxon>
        <taxon>Lactobacillales</taxon>
        <taxon>Lactobacillaceae</taxon>
        <taxon>Lacticaseibacillus</taxon>
    </lineage>
</organism>
<feature type="transmembrane region" description="Helical" evidence="6">
    <location>
        <begin position="141"/>
        <end position="166"/>
    </location>
</feature>
<feature type="transmembrane region" description="Helical" evidence="6">
    <location>
        <begin position="202"/>
        <end position="219"/>
    </location>
</feature>
<keyword evidence="5 6" id="KW-0472">Membrane</keyword>
<name>A0ABW4E6M6_9LACO</name>
<protein>
    <recommendedName>
        <fullName evidence="6">Probable membrane transporter protein</fullName>
    </recommendedName>
</protein>
<feature type="transmembrane region" description="Helical" evidence="6">
    <location>
        <begin position="77"/>
        <end position="97"/>
    </location>
</feature>
<comment type="similarity">
    <text evidence="2 6">Belongs to the 4-toluene sulfonate uptake permease (TSUP) (TC 2.A.102) family.</text>
</comment>
<evidence type="ECO:0000256" key="6">
    <source>
        <dbReference type="RuleBase" id="RU363041"/>
    </source>
</evidence>
<dbReference type="InterPro" id="IPR051598">
    <property type="entry name" value="TSUP/Inactive_protease-like"/>
</dbReference>
<feature type="transmembrane region" description="Helical" evidence="6">
    <location>
        <begin position="34"/>
        <end position="57"/>
    </location>
</feature>
<evidence type="ECO:0000256" key="3">
    <source>
        <dbReference type="ARBA" id="ARBA00022692"/>
    </source>
</evidence>
<evidence type="ECO:0000256" key="1">
    <source>
        <dbReference type="ARBA" id="ARBA00004141"/>
    </source>
</evidence>
<dbReference type="EMBL" id="JBHTON010000033">
    <property type="protein sequence ID" value="MFD1485540.1"/>
    <property type="molecule type" value="Genomic_DNA"/>
</dbReference>
<feature type="transmembrane region" description="Helical" evidence="6">
    <location>
        <begin position="231"/>
        <end position="248"/>
    </location>
</feature>
<dbReference type="Pfam" id="PF01925">
    <property type="entry name" value="TauE"/>
    <property type="match status" value="1"/>
</dbReference>
<evidence type="ECO:0000256" key="5">
    <source>
        <dbReference type="ARBA" id="ARBA00023136"/>
    </source>
</evidence>
<keyword evidence="6" id="KW-1003">Cell membrane</keyword>
<evidence type="ECO:0000256" key="2">
    <source>
        <dbReference type="ARBA" id="ARBA00009142"/>
    </source>
</evidence>
<keyword evidence="3 6" id="KW-0812">Transmembrane</keyword>